<evidence type="ECO:0000313" key="5">
    <source>
        <dbReference type="EMBL" id="KAJ4950323.1"/>
    </source>
</evidence>
<reference evidence="5" key="1">
    <citation type="journal article" date="2023" name="Plant J.">
        <title>The genome of the king protea, Protea cynaroides.</title>
        <authorList>
            <person name="Chang J."/>
            <person name="Duong T.A."/>
            <person name="Schoeman C."/>
            <person name="Ma X."/>
            <person name="Roodt D."/>
            <person name="Barker N."/>
            <person name="Li Z."/>
            <person name="Van de Peer Y."/>
            <person name="Mizrachi E."/>
        </authorList>
    </citation>
    <scope>NUCLEOTIDE SEQUENCE</scope>
    <source>
        <tissue evidence="5">Young leaves</tissue>
    </source>
</reference>
<sequence>MKTLHNAFKLAGINDIQVSTPHSLGILSTSELPSISRFPRGYDRVIFTPMLQFLKDTNSPFMINPYPYFGYSTNTLNYALFKPNQGIYDKFTQATDWVADTLLKADELKSIQSSVLNARQMDETAQECDAMRNLERCGSSGESIDGEYLI</sequence>
<accession>A0A9Q0GMF2</accession>
<dbReference type="InterPro" id="IPR044965">
    <property type="entry name" value="Glyco_hydro_17_plant"/>
</dbReference>
<name>A0A9Q0GMF2_9MAGN</name>
<evidence type="ECO:0000256" key="2">
    <source>
        <dbReference type="ARBA" id="ARBA00022801"/>
    </source>
</evidence>
<keyword evidence="6" id="KW-1185">Reference proteome</keyword>
<evidence type="ECO:0000313" key="6">
    <source>
        <dbReference type="Proteomes" id="UP001141806"/>
    </source>
</evidence>
<evidence type="ECO:0000256" key="3">
    <source>
        <dbReference type="ARBA" id="ARBA00023295"/>
    </source>
</evidence>
<dbReference type="GO" id="GO:0004553">
    <property type="term" value="F:hydrolase activity, hydrolyzing O-glycosyl compounds"/>
    <property type="evidence" value="ECO:0007669"/>
    <property type="project" value="InterPro"/>
</dbReference>
<dbReference type="SUPFAM" id="SSF51445">
    <property type="entry name" value="(Trans)glycosidases"/>
    <property type="match status" value="1"/>
</dbReference>
<dbReference type="PANTHER" id="PTHR32227">
    <property type="entry name" value="GLUCAN ENDO-1,3-BETA-GLUCOSIDASE BG1-RELATED-RELATED"/>
    <property type="match status" value="1"/>
</dbReference>
<dbReference type="OrthoDB" id="10493514at2759"/>
<dbReference type="Proteomes" id="UP001141806">
    <property type="component" value="Unassembled WGS sequence"/>
</dbReference>
<protein>
    <submittedName>
        <fullName evidence="5">Uncharacterized protein</fullName>
    </submittedName>
</protein>
<comment type="similarity">
    <text evidence="1 4">Belongs to the glycosyl hydrolase 17 family.</text>
</comment>
<proteinExistence type="inferred from homology"/>
<keyword evidence="2" id="KW-0378">Hydrolase</keyword>
<dbReference type="Pfam" id="PF00332">
    <property type="entry name" value="Glyco_hydro_17"/>
    <property type="match status" value="1"/>
</dbReference>
<dbReference type="GO" id="GO:0005975">
    <property type="term" value="P:carbohydrate metabolic process"/>
    <property type="evidence" value="ECO:0007669"/>
    <property type="project" value="InterPro"/>
</dbReference>
<dbReference type="InterPro" id="IPR000490">
    <property type="entry name" value="Glyco_hydro_17"/>
</dbReference>
<organism evidence="5 6">
    <name type="scientific">Protea cynaroides</name>
    <dbReference type="NCBI Taxonomy" id="273540"/>
    <lineage>
        <taxon>Eukaryota</taxon>
        <taxon>Viridiplantae</taxon>
        <taxon>Streptophyta</taxon>
        <taxon>Embryophyta</taxon>
        <taxon>Tracheophyta</taxon>
        <taxon>Spermatophyta</taxon>
        <taxon>Magnoliopsida</taxon>
        <taxon>Proteales</taxon>
        <taxon>Proteaceae</taxon>
        <taxon>Protea</taxon>
    </lineage>
</organism>
<evidence type="ECO:0000256" key="4">
    <source>
        <dbReference type="RuleBase" id="RU004335"/>
    </source>
</evidence>
<dbReference type="EMBL" id="JAMYWD010000012">
    <property type="protein sequence ID" value="KAJ4950323.1"/>
    <property type="molecule type" value="Genomic_DNA"/>
</dbReference>
<comment type="caution">
    <text evidence="5">The sequence shown here is derived from an EMBL/GenBank/DDBJ whole genome shotgun (WGS) entry which is preliminary data.</text>
</comment>
<dbReference type="Gene3D" id="3.20.20.80">
    <property type="entry name" value="Glycosidases"/>
    <property type="match status" value="1"/>
</dbReference>
<dbReference type="InterPro" id="IPR017853">
    <property type="entry name" value="GH"/>
</dbReference>
<keyword evidence="3" id="KW-0326">Glycosidase</keyword>
<gene>
    <name evidence="5" type="ORF">NE237_027155</name>
</gene>
<evidence type="ECO:0000256" key="1">
    <source>
        <dbReference type="ARBA" id="ARBA00008773"/>
    </source>
</evidence>
<dbReference type="AlphaFoldDB" id="A0A9Q0GMF2"/>